<gene>
    <name evidence="2" type="ORF">brsh051_13130</name>
</gene>
<dbReference type="Proteomes" id="UP001431656">
    <property type="component" value="Chromosome"/>
</dbReference>
<protein>
    <submittedName>
        <fullName evidence="2">ABC transporter permease subunit</fullName>
    </submittedName>
</protein>
<feature type="transmembrane region" description="Helical" evidence="1">
    <location>
        <begin position="205"/>
        <end position="228"/>
    </location>
</feature>
<keyword evidence="1" id="KW-1133">Transmembrane helix</keyword>
<dbReference type="RefSeq" id="WP_286268339.1">
    <property type="nucleotide sequence ID" value="NZ_AP028056.1"/>
</dbReference>
<keyword evidence="1" id="KW-0472">Membrane</keyword>
<evidence type="ECO:0000313" key="2">
    <source>
        <dbReference type="EMBL" id="BEH02032.1"/>
    </source>
</evidence>
<name>A0AAN0K9M8_9ACTN</name>
<accession>A0AAN0K9M8</accession>
<dbReference type="EMBL" id="AP028056">
    <property type="protein sequence ID" value="BEH02032.1"/>
    <property type="molecule type" value="Genomic_DNA"/>
</dbReference>
<dbReference type="GO" id="GO:0005886">
    <property type="term" value="C:plasma membrane"/>
    <property type="evidence" value="ECO:0007669"/>
    <property type="project" value="UniProtKB-SubCell"/>
</dbReference>
<dbReference type="PANTHER" id="PTHR43471:SF1">
    <property type="entry name" value="ABC TRANSPORTER PERMEASE PROTEIN NOSY-RELATED"/>
    <property type="match status" value="1"/>
</dbReference>
<dbReference type="Pfam" id="PF12679">
    <property type="entry name" value="ABC2_membrane_2"/>
    <property type="match status" value="1"/>
</dbReference>
<dbReference type="KEGG" id="broo:brsh051_13130"/>
<feature type="transmembrane region" description="Helical" evidence="1">
    <location>
        <begin position="58"/>
        <end position="79"/>
    </location>
</feature>
<proteinExistence type="predicted"/>
<reference evidence="2" key="1">
    <citation type="journal article" date="2024" name="Int. J. Syst. Evol. Microbiol.">
        <title>Brooklawnia propionicigenes sp. nov., a facultatively anaerobic, propionate-producing bacterium isolated from a methanogenic reactor treating waste from cattle farms.</title>
        <authorList>
            <person name="Akita Y."/>
            <person name="Ueki A."/>
            <person name="Tonouchi A."/>
            <person name="Sugawara Y."/>
            <person name="Honma S."/>
            <person name="Kaku N."/>
            <person name="Ueki K."/>
        </authorList>
    </citation>
    <scope>NUCLEOTIDE SEQUENCE</scope>
    <source>
        <strain evidence="2">SH051</strain>
    </source>
</reference>
<feature type="transmembrane region" description="Helical" evidence="1">
    <location>
        <begin position="143"/>
        <end position="167"/>
    </location>
</feature>
<feature type="transmembrane region" description="Helical" evidence="1">
    <location>
        <begin position="106"/>
        <end position="131"/>
    </location>
</feature>
<feature type="transmembrane region" description="Helical" evidence="1">
    <location>
        <begin position="25"/>
        <end position="46"/>
    </location>
</feature>
<evidence type="ECO:0000256" key="1">
    <source>
        <dbReference type="SAM" id="Phobius"/>
    </source>
</evidence>
<keyword evidence="3" id="KW-1185">Reference proteome</keyword>
<keyword evidence="1" id="KW-0812">Transmembrane</keyword>
<evidence type="ECO:0000313" key="3">
    <source>
        <dbReference type="Proteomes" id="UP001431656"/>
    </source>
</evidence>
<dbReference type="AlphaFoldDB" id="A0AAN0K9M8"/>
<sequence length="236" mass="25011">MNPISLRRVRAVAGKELRDYRRNRSLVAGMTIIPLVFLITPLVQVFTMTPADLQHGAWLVYMLGIPAVAPTVIAAHAIVGERQQGTLEPVLTTPVRRDELLLGKALAALVPSVAVSYLVFGLVVAVIAVFAEPQSAAAVLRGPAIAAQIFFTPLVAAWSIWIGIIISTRAKDVRSAQQIAMPISLPSFAVALLVAMGVIPATLPVACLLAAILAGLNIAGWAMSVAAFDPERLITR</sequence>
<feature type="transmembrane region" description="Helical" evidence="1">
    <location>
        <begin position="179"/>
        <end position="199"/>
    </location>
</feature>
<dbReference type="PANTHER" id="PTHR43471">
    <property type="entry name" value="ABC TRANSPORTER PERMEASE"/>
    <property type="match status" value="1"/>
</dbReference>
<dbReference type="GO" id="GO:0140359">
    <property type="term" value="F:ABC-type transporter activity"/>
    <property type="evidence" value="ECO:0007669"/>
    <property type="project" value="InterPro"/>
</dbReference>
<organism evidence="2 3">
    <name type="scientific">Brooklawnia propionicigenes</name>
    <dbReference type="NCBI Taxonomy" id="3041175"/>
    <lineage>
        <taxon>Bacteria</taxon>
        <taxon>Bacillati</taxon>
        <taxon>Actinomycetota</taxon>
        <taxon>Actinomycetes</taxon>
        <taxon>Propionibacteriales</taxon>
        <taxon>Propionibacteriaceae</taxon>
        <taxon>Brooklawnia</taxon>
    </lineage>
</organism>